<feature type="compositionally biased region" description="Polar residues" evidence="5">
    <location>
        <begin position="158"/>
        <end position="172"/>
    </location>
</feature>
<evidence type="ECO:0000256" key="2">
    <source>
        <dbReference type="ARBA" id="ARBA00022692"/>
    </source>
</evidence>
<sequence length="369" mass="40478">MRSPPRPRRWNPPATSASVWPWVPPQPVRSRCCGGSDNPDVQVGWTFQGIPRFPGDALLHRVEGMNTNLPNLYTAFDLDRSDDCDALGIVLSARDLRLEQMGVLPDDPRRTQTVMAFSVLNDPTKRALYDEKLDSGTPLTWDQIQHLGNFGTIPDAPPQQSFHQTHQGYQTPQPAPQPEPDTTFGYQFGQPTAEYSSPAFNPFDQQVHSSMAGSSAFSASQVAPFSTGYTANVQRPTAGARLGMAWLDFILASMASGIIVGILGMNSFGGWIITALVMIAYVVGFETIMGATPAKKFFGYEVRDVDTHSRLSAQASLKRNWWKFLNLVPPAGIVSLVMAGYYGSQINEENNMRGGHDKLANAEVVKKQG</sequence>
<accession>Q8FRR1</accession>
<keyword evidence="4 6" id="KW-0472">Membrane</keyword>
<dbReference type="AlphaFoldDB" id="Q8FRR1"/>
<evidence type="ECO:0000256" key="1">
    <source>
        <dbReference type="ARBA" id="ARBA00004141"/>
    </source>
</evidence>
<dbReference type="InterPro" id="IPR010432">
    <property type="entry name" value="RDD"/>
</dbReference>
<dbReference type="Pfam" id="PF06271">
    <property type="entry name" value="RDD"/>
    <property type="match status" value="1"/>
</dbReference>
<feature type="transmembrane region" description="Helical" evidence="6">
    <location>
        <begin position="245"/>
        <end position="265"/>
    </location>
</feature>
<feature type="transmembrane region" description="Helical" evidence="6">
    <location>
        <begin position="324"/>
        <end position="343"/>
    </location>
</feature>
<evidence type="ECO:0000259" key="7">
    <source>
        <dbReference type="Pfam" id="PF06271"/>
    </source>
</evidence>
<organism evidence="8 9">
    <name type="scientific">Corynebacterium efficiens (strain DSM 44549 / YS-314 / AJ 12310 / JCM 11189 / NBRC 100395)</name>
    <dbReference type="NCBI Taxonomy" id="196164"/>
    <lineage>
        <taxon>Bacteria</taxon>
        <taxon>Bacillati</taxon>
        <taxon>Actinomycetota</taxon>
        <taxon>Actinomycetes</taxon>
        <taxon>Mycobacteriales</taxon>
        <taxon>Corynebacteriaceae</taxon>
        <taxon>Corynebacterium</taxon>
    </lineage>
</organism>
<evidence type="ECO:0000256" key="4">
    <source>
        <dbReference type="ARBA" id="ARBA00023136"/>
    </source>
</evidence>
<keyword evidence="2 6" id="KW-0812">Transmembrane</keyword>
<protein>
    <recommendedName>
        <fullName evidence="7">RDD domain-containing protein</fullName>
    </recommendedName>
</protein>
<dbReference type="Proteomes" id="UP000001409">
    <property type="component" value="Chromosome"/>
</dbReference>
<dbReference type="KEGG" id="cef:CE0698"/>
<dbReference type="EMBL" id="BA000035">
    <property type="protein sequence ID" value="BAC17508.1"/>
    <property type="molecule type" value="Genomic_DNA"/>
</dbReference>
<feature type="transmembrane region" description="Helical" evidence="6">
    <location>
        <begin position="271"/>
        <end position="291"/>
    </location>
</feature>
<evidence type="ECO:0000313" key="9">
    <source>
        <dbReference type="Proteomes" id="UP000001409"/>
    </source>
</evidence>
<name>Q8FRR1_COREF</name>
<evidence type="ECO:0000313" key="8">
    <source>
        <dbReference type="EMBL" id="BAC17508.1"/>
    </source>
</evidence>
<evidence type="ECO:0000256" key="3">
    <source>
        <dbReference type="ARBA" id="ARBA00022989"/>
    </source>
</evidence>
<reference evidence="8 9" key="1">
    <citation type="journal article" date="2003" name="Genome Res.">
        <title>Comparative complete genome sequence analysis of the amino acid replacements responsible for the thermostability of Corynebacterium efficiens.</title>
        <authorList>
            <person name="Nishio Y."/>
            <person name="Nakamura Y."/>
            <person name="Kawarabayasi Y."/>
            <person name="Usuda Y."/>
            <person name="Kimura E."/>
            <person name="Sugimoto S."/>
            <person name="Matsui K."/>
            <person name="Yamagishi A."/>
            <person name="Kikuchi H."/>
            <person name="Ikeo K."/>
            <person name="Gojobori T."/>
        </authorList>
    </citation>
    <scope>NUCLEOTIDE SEQUENCE [LARGE SCALE GENOMIC DNA]</scope>
    <source>
        <strain evidence="9">DSM 44549 / YS-314 / AJ 12310 / JCM 11189 / NBRC 100395</strain>
    </source>
</reference>
<dbReference type="HOGENOM" id="CLU_078457_0_0_11"/>
<keyword evidence="3 6" id="KW-1133">Transmembrane helix</keyword>
<feature type="region of interest" description="Disordered" evidence="5">
    <location>
        <begin position="150"/>
        <end position="188"/>
    </location>
</feature>
<evidence type="ECO:0000256" key="5">
    <source>
        <dbReference type="SAM" id="MobiDB-lite"/>
    </source>
</evidence>
<dbReference type="eggNOG" id="COG1714">
    <property type="taxonomic scope" value="Bacteria"/>
</dbReference>
<feature type="domain" description="RDD" evidence="7">
    <location>
        <begin position="236"/>
        <end position="361"/>
    </location>
</feature>
<proteinExistence type="predicted"/>
<keyword evidence="9" id="KW-1185">Reference proteome</keyword>
<dbReference type="STRING" id="196164.gene:10741100"/>
<comment type="subcellular location">
    <subcellularLocation>
        <location evidence="1">Membrane</location>
        <topology evidence="1">Multi-pass membrane protein</topology>
    </subcellularLocation>
</comment>
<dbReference type="GO" id="GO:0016020">
    <property type="term" value="C:membrane"/>
    <property type="evidence" value="ECO:0007669"/>
    <property type="project" value="UniProtKB-SubCell"/>
</dbReference>
<evidence type="ECO:0000256" key="6">
    <source>
        <dbReference type="SAM" id="Phobius"/>
    </source>
</evidence>